<keyword evidence="12" id="KW-0934">Plastid</keyword>
<feature type="region of interest" description="Disordered" evidence="11">
    <location>
        <begin position="141"/>
        <end position="160"/>
    </location>
</feature>
<organism evidence="12">
    <name type="scientific">Paulinella chromatophora</name>
    <dbReference type="NCBI Taxonomy" id="39717"/>
    <lineage>
        <taxon>Eukaryota</taxon>
        <taxon>Sar</taxon>
        <taxon>Rhizaria</taxon>
        <taxon>Cercozoa</taxon>
        <taxon>Imbricatea</taxon>
        <taxon>Silicofilosea</taxon>
        <taxon>Euglyphida</taxon>
        <taxon>Paulinellidae</taxon>
        <taxon>Paulinella</taxon>
    </lineage>
</organism>
<dbReference type="Gene3D" id="3.30.360.110">
    <property type="entry name" value="S-adenosylmethionine decarboxylase domain"/>
    <property type="match status" value="1"/>
</dbReference>
<dbReference type="InterPro" id="IPR003826">
    <property type="entry name" value="AdoMetDC_fam_prok"/>
</dbReference>
<dbReference type="InterPro" id="IPR042286">
    <property type="entry name" value="AdoMetDC_C"/>
</dbReference>
<keyword evidence="5" id="KW-0745">Spermidine biosynthesis</keyword>
<accession>B1X517</accession>
<dbReference type="InterPro" id="IPR042284">
    <property type="entry name" value="AdoMetDC_N"/>
</dbReference>
<dbReference type="GeneID" id="6482035"/>
<reference evidence="12" key="2">
    <citation type="journal article" date="2008" name="Curr. Biol.">
        <title>Chromatophore genome sequence of Paulinella sheds light on acquisition of photosynthesis by eukaryotes.</title>
        <authorList>
            <person name="Nowack E.C.M."/>
            <person name="Melkonian M."/>
            <person name="Gloeckner G."/>
        </authorList>
    </citation>
    <scope>NUCLEOTIDE SEQUENCE [LARGE SCALE GENOMIC DNA]</scope>
</reference>
<geneLocation type="organellar chromatophore" evidence="12"/>
<evidence type="ECO:0000256" key="11">
    <source>
        <dbReference type="SAM" id="MobiDB-lite"/>
    </source>
</evidence>
<evidence type="ECO:0000256" key="7">
    <source>
        <dbReference type="ARBA" id="ARBA00023145"/>
    </source>
</evidence>
<evidence type="ECO:0000256" key="5">
    <source>
        <dbReference type="ARBA" id="ARBA00023066"/>
    </source>
</evidence>
<gene>
    <name evidence="12" type="ordered locus">PCC_0607</name>
</gene>
<dbReference type="Pfam" id="PF02675">
    <property type="entry name" value="AdoMet_dc"/>
    <property type="match status" value="1"/>
</dbReference>
<dbReference type="InterPro" id="IPR017716">
    <property type="entry name" value="S-AdoMet_deCOase_pro-enz"/>
</dbReference>
<name>B1X517_PAUCH</name>
<dbReference type="InterPro" id="IPR016067">
    <property type="entry name" value="S-AdoMet_deCO2ase_core"/>
</dbReference>
<evidence type="ECO:0000256" key="2">
    <source>
        <dbReference type="ARBA" id="ARBA00022691"/>
    </source>
</evidence>
<dbReference type="GO" id="GO:0005829">
    <property type="term" value="C:cytosol"/>
    <property type="evidence" value="ECO:0007669"/>
    <property type="project" value="TreeGrafter"/>
</dbReference>
<dbReference type="PANTHER" id="PTHR33866">
    <property type="entry name" value="S-ADENOSYLMETHIONINE DECARBOXYLASE PROENZYME"/>
    <property type="match status" value="1"/>
</dbReference>
<dbReference type="EMBL" id="CP000815">
    <property type="protein sequence ID" value="ACB43036.1"/>
    <property type="molecule type" value="Genomic_DNA"/>
</dbReference>
<keyword evidence="2" id="KW-0949">S-adenosyl-L-methionine</keyword>
<protein>
    <submittedName>
        <fullName evidence="12">S-adenosylmethionine decarboxylase proenzyme</fullName>
    </submittedName>
</protein>
<keyword evidence="8" id="KW-0456">Lyase</keyword>
<proteinExistence type="inferred from homology"/>
<keyword evidence="6" id="KW-0620">Polyamine biosynthesis</keyword>
<evidence type="ECO:0000256" key="10">
    <source>
        <dbReference type="ARBA" id="ARBA00023317"/>
    </source>
</evidence>
<evidence type="ECO:0000256" key="8">
    <source>
        <dbReference type="ARBA" id="ARBA00023239"/>
    </source>
</evidence>
<evidence type="ECO:0000256" key="3">
    <source>
        <dbReference type="ARBA" id="ARBA00022793"/>
    </source>
</evidence>
<keyword evidence="9" id="KW-0704">Schiff base</keyword>
<evidence type="ECO:0000256" key="4">
    <source>
        <dbReference type="ARBA" id="ARBA00022813"/>
    </source>
</evidence>
<keyword evidence="7" id="KW-0865">Zymogen</keyword>
<keyword evidence="3" id="KW-0210">Decarboxylase</keyword>
<dbReference type="Gene3D" id="3.30.160.750">
    <property type="match status" value="1"/>
</dbReference>
<evidence type="ECO:0000256" key="6">
    <source>
        <dbReference type="ARBA" id="ARBA00023115"/>
    </source>
</evidence>
<dbReference type="GO" id="GO:0008295">
    <property type="term" value="P:spermidine biosynthetic process"/>
    <property type="evidence" value="ECO:0007669"/>
    <property type="project" value="UniProtKB-KW"/>
</dbReference>
<reference evidence="12" key="1">
    <citation type="submission" date="2007-08" db="EMBL/GenBank/DDBJ databases">
        <authorList>
            <person name="Gloeckner G."/>
            <person name="Nowack E."/>
            <person name="Melkonian M."/>
        </authorList>
    </citation>
    <scope>NUCLEOTIDE SEQUENCE</scope>
</reference>
<evidence type="ECO:0000313" key="12">
    <source>
        <dbReference type="EMBL" id="ACB43036.1"/>
    </source>
</evidence>
<keyword evidence="10" id="KW-0670">Pyruvate</keyword>
<evidence type="ECO:0000256" key="1">
    <source>
        <dbReference type="ARBA" id="ARBA00001928"/>
    </source>
</evidence>
<evidence type="ECO:0000256" key="9">
    <source>
        <dbReference type="ARBA" id="ARBA00023270"/>
    </source>
</evidence>
<dbReference type="RefSeq" id="YP_002049246.1">
    <property type="nucleotide sequence ID" value="NC_011087.1"/>
</dbReference>
<comment type="cofactor">
    <cofactor evidence="1">
        <name>pyruvate</name>
        <dbReference type="ChEBI" id="CHEBI:15361"/>
    </cofactor>
</comment>
<dbReference type="NCBIfam" id="TIGR03330">
    <property type="entry name" value="SAM_DCase_Bsu"/>
    <property type="match status" value="1"/>
</dbReference>
<dbReference type="SUPFAM" id="SSF56276">
    <property type="entry name" value="S-adenosylmethionine decarboxylase"/>
    <property type="match status" value="1"/>
</dbReference>
<dbReference type="PANTHER" id="PTHR33866:SF2">
    <property type="entry name" value="S-ADENOSYLMETHIONINE DECARBOXYLASE PROENZYME"/>
    <property type="match status" value="1"/>
</dbReference>
<dbReference type="GO" id="GO:0004014">
    <property type="term" value="F:adenosylmethionine decarboxylase activity"/>
    <property type="evidence" value="ECO:0007669"/>
    <property type="project" value="InterPro"/>
</dbReference>
<dbReference type="HAMAP" id="MF_00464">
    <property type="entry name" value="AdoMetDC_1"/>
    <property type="match status" value="1"/>
</dbReference>
<keyword evidence="4" id="KW-0068">Autocatalytic cleavage</keyword>
<sequence>MKQTLSCLHPNPGWKSSNHYQSNNSNPPSVIEIVGKHCILELYDCDVYKLDNESFISNAIAMAAKCAGATLLNLITHRFEPQGVTGLALLAESHISIHTWPESGYAAVDVFTCGDHTMPEQACNVLSNELESKRQALKSFRREAPSSITNTQRDPYLSVF</sequence>
<dbReference type="AlphaFoldDB" id="B1X517"/>